<feature type="transmembrane region" description="Helical" evidence="1">
    <location>
        <begin position="172"/>
        <end position="190"/>
    </location>
</feature>
<keyword evidence="1" id="KW-0812">Transmembrane</keyword>
<accession>A0A1H3MNM1</accession>
<protein>
    <recommendedName>
        <fullName evidence="4">Energy-coupling factor transport system substrate-specific component</fullName>
    </recommendedName>
</protein>
<gene>
    <name evidence="2" type="ORF">SAMN05216554_1504</name>
</gene>
<proteinExistence type="predicted"/>
<name>A0A1H3MNM1_9MICO</name>
<keyword evidence="1" id="KW-1133">Transmembrane helix</keyword>
<sequence length="198" mass="20490">MMSSARSGRPWFSTPVLMTCAAFAAAGVVAYVPLSAPGGAIAALAPPLYAIVAGVQSVMVFTARRFTGITGTATITGLIGALIAAVFSPVGPILVLLWTLTGAIFDLTLLLWERRSPEPARPLGLHDEARFLVAAAAAAAALFAVSLPVFSPHHLSPAWLGLTLAGRLIGELGAVVVAGLVVRALVRVGIRRPVHTRR</sequence>
<reference evidence="2 3" key="1">
    <citation type="submission" date="2016-10" db="EMBL/GenBank/DDBJ databases">
        <authorList>
            <person name="de Groot N.N."/>
        </authorList>
    </citation>
    <scope>NUCLEOTIDE SEQUENCE [LARGE SCALE GENOMIC DNA]</scope>
    <source>
        <strain evidence="2 3">CGMCC 4.3491</strain>
    </source>
</reference>
<keyword evidence="3" id="KW-1185">Reference proteome</keyword>
<evidence type="ECO:0000256" key="1">
    <source>
        <dbReference type="SAM" id="Phobius"/>
    </source>
</evidence>
<evidence type="ECO:0000313" key="2">
    <source>
        <dbReference type="EMBL" id="SDY78301.1"/>
    </source>
</evidence>
<evidence type="ECO:0008006" key="4">
    <source>
        <dbReference type="Google" id="ProtNLM"/>
    </source>
</evidence>
<dbReference type="EMBL" id="FNPZ01000001">
    <property type="protein sequence ID" value="SDY78301.1"/>
    <property type="molecule type" value="Genomic_DNA"/>
</dbReference>
<feature type="transmembrane region" description="Helical" evidence="1">
    <location>
        <begin position="93"/>
        <end position="112"/>
    </location>
</feature>
<dbReference type="STRING" id="381665.SAMN05216554_1504"/>
<feature type="transmembrane region" description="Helical" evidence="1">
    <location>
        <begin position="12"/>
        <end position="34"/>
    </location>
</feature>
<evidence type="ECO:0000313" key="3">
    <source>
        <dbReference type="Proteomes" id="UP000198891"/>
    </source>
</evidence>
<feature type="transmembrane region" description="Helical" evidence="1">
    <location>
        <begin position="132"/>
        <end position="152"/>
    </location>
</feature>
<organism evidence="2 3">
    <name type="scientific">Herbiconiux ginsengi</name>
    <dbReference type="NCBI Taxonomy" id="381665"/>
    <lineage>
        <taxon>Bacteria</taxon>
        <taxon>Bacillati</taxon>
        <taxon>Actinomycetota</taxon>
        <taxon>Actinomycetes</taxon>
        <taxon>Micrococcales</taxon>
        <taxon>Microbacteriaceae</taxon>
        <taxon>Herbiconiux</taxon>
    </lineage>
</organism>
<feature type="transmembrane region" description="Helical" evidence="1">
    <location>
        <begin position="68"/>
        <end position="87"/>
    </location>
</feature>
<feature type="transmembrane region" description="Helical" evidence="1">
    <location>
        <begin position="40"/>
        <end position="61"/>
    </location>
</feature>
<dbReference type="AlphaFoldDB" id="A0A1H3MNM1"/>
<keyword evidence="1" id="KW-0472">Membrane</keyword>
<dbReference type="Proteomes" id="UP000198891">
    <property type="component" value="Unassembled WGS sequence"/>
</dbReference>